<comment type="caution">
    <text evidence="2">The sequence shown here is derived from an EMBL/GenBank/DDBJ whole genome shotgun (WGS) entry which is preliminary data.</text>
</comment>
<gene>
    <name evidence="2" type="ORF">IRJ18_14735</name>
</gene>
<proteinExistence type="predicted"/>
<dbReference type="EMBL" id="JADFFM010000002">
    <property type="protein sequence ID" value="MBE9667627.1"/>
    <property type="molecule type" value="Genomic_DNA"/>
</dbReference>
<name>A0ABR9XKA1_9SPHI</name>
<dbReference type="Pfam" id="PF13619">
    <property type="entry name" value="KTSC"/>
    <property type="match status" value="1"/>
</dbReference>
<evidence type="ECO:0000313" key="2">
    <source>
        <dbReference type="EMBL" id="MBE9667627.1"/>
    </source>
</evidence>
<feature type="domain" description="KTSC" evidence="1">
    <location>
        <begin position="3"/>
        <end position="59"/>
    </location>
</feature>
<dbReference type="RefSeq" id="WP_194107083.1">
    <property type="nucleotide sequence ID" value="NZ_JADFFM010000002.1"/>
</dbReference>
<evidence type="ECO:0000313" key="3">
    <source>
        <dbReference type="Proteomes" id="UP000632774"/>
    </source>
</evidence>
<sequence length="82" mass="9679">MPSAVIKKYSYDAASETLEIIYHSGKVYHYLNVPEKVFREMRSTMVKGIWFNRHIKGKYPFEEATPGLNQTNLFEDQPKRRP</sequence>
<dbReference type="InterPro" id="IPR025309">
    <property type="entry name" value="KTSC_dom"/>
</dbReference>
<dbReference type="Proteomes" id="UP000632774">
    <property type="component" value="Unassembled WGS sequence"/>
</dbReference>
<organism evidence="2 3">
    <name type="scientific">Mucilaginibacter boryungensis</name>
    <dbReference type="NCBI Taxonomy" id="768480"/>
    <lineage>
        <taxon>Bacteria</taxon>
        <taxon>Pseudomonadati</taxon>
        <taxon>Bacteroidota</taxon>
        <taxon>Sphingobacteriia</taxon>
        <taxon>Sphingobacteriales</taxon>
        <taxon>Sphingobacteriaceae</taxon>
        <taxon>Mucilaginibacter</taxon>
    </lineage>
</organism>
<accession>A0ABR9XKA1</accession>
<evidence type="ECO:0000259" key="1">
    <source>
        <dbReference type="Pfam" id="PF13619"/>
    </source>
</evidence>
<keyword evidence="3" id="KW-1185">Reference proteome</keyword>
<reference evidence="2 3" key="1">
    <citation type="submission" date="2020-10" db="EMBL/GenBank/DDBJ databases">
        <title>Mucilaginibacter mali sp. nov., isolated from rhizosphere soil of apple orchard.</title>
        <authorList>
            <person name="Lee J.-S."/>
            <person name="Kim H.S."/>
            <person name="Kim J.-S."/>
        </authorList>
    </citation>
    <scope>NUCLEOTIDE SEQUENCE [LARGE SCALE GENOMIC DNA]</scope>
    <source>
        <strain evidence="2 3">KCTC 23157</strain>
    </source>
</reference>
<protein>
    <submittedName>
        <fullName evidence="2">KTSC domain-containing protein</fullName>
    </submittedName>
</protein>